<dbReference type="PANTHER" id="PTHR30472">
    <property type="entry name" value="FERRIC ENTEROBACTIN TRANSPORT SYSTEM PERMEASE PROTEIN"/>
    <property type="match status" value="1"/>
</dbReference>
<keyword evidence="4" id="KW-1003">Cell membrane</keyword>
<dbReference type="CDD" id="cd06550">
    <property type="entry name" value="TM_ABC_iron-siderophores_like"/>
    <property type="match status" value="1"/>
</dbReference>
<evidence type="ECO:0000256" key="1">
    <source>
        <dbReference type="ARBA" id="ARBA00004651"/>
    </source>
</evidence>
<dbReference type="PANTHER" id="PTHR30472:SF25">
    <property type="entry name" value="ABC TRANSPORTER PERMEASE PROTEIN MJ0876-RELATED"/>
    <property type="match status" value="1"/>
</dbReference>
<dbReference type="Proteomes" id="UP000254055">
    <property type="component" value="Unassembled WGS sequence"/>
</dbReference>
<dbReference type="SUPFAM" id="SSF81345">
    <property type="entry name" value="ABC transporter involved in vitamin B12 uptake, BtuC"/>
    <property type="match status" value="1"/>
</dbReference>
<accession>A0A378WGT2</accession>
<feature type="transmembrane region" description="Helical" evidence="8">
    <location>
        <begin position="218"/>
        <end position="237"/>
    </location>
</feature>
<dbReference type="RefSeq" id="WP_115133826.1">
    <property type="nucleotide sequence ID" value="NZ_UGRS01000001.1"/>
</dbReference>
<gene>
    <name evidence="9" type="ORF">NCTC12229_01102</name>
</gene>
<comment type="similarity">
    <text evidence="2">Belongs to the binding-protein-dependent transport system permease family. FecCD subfamily.</text>
</comment>
<dbReference type="GO" id="GO:0005886">
    <property type="term" value="C:plasma membrane"/>
    <property type="evidence" value="ECO:0007669"/>
    <property type="project" value="UniProtKB-SubCell"/>
</dbReference>
<dbReference type="Gene3D" id="1.10.3470.10">
    <property type="entry name" value="ABC transporter involved in vitamin B12 uptake, BtuC"/>
    <property type="match status" value="1"/>
</dbReference>
<dbReference type="EMBL" id="UGRS01000001">
    <property type="protein sequence ID" value="SUA36676.1"/>
    <property type="molecule type" value="Genomic_DNA"/>
</dbReference>
<evidence type="ECO:0000256" key="3">
    <source>
        <dbReference type="ARBA" id="ARBA00022448"/>
    </source>
</evidence>
<sequence length="357" mass="37727">MTGEIPSTNPSRADAGTVADIVRNQRALERRRWLAILAFLTVGLIGLVLDIATGPSMLPVGEVVKSLLNMESADEMSKVIVYDLRLPMALMALVVGAALGVGGAEIQTLLNNPMASPYTLGLAAAAGLGASLVIAFGSFGLPSSVAVPIGAFAMTMLAATILFLFASMRRFNSAMLVLVGIALLFLFQSVLSLIQYIAAPEISQQILFWLFGSLTKATWENLGVTVLVTAVCVALLAKDVWKLTALRLGEERAASLGINLQRLRIQTLVLVAVMTATAISFVGIIGFIGLVAPHVARLLLGEDQRFFLPGAMLAGAAFLSIASVLSKVIIPGALFPVGIVTSFVGVPFFFWIVLTKR</sequence>
<keyword evidence="3" id="KW-0813">Transport</keyword>
<proteinExistence type="inferred from homology"/>
<evidence type="ECO:0000313" key="10">
    <source>
        <dbReference type="Proteomes" id="UP000254055"/>
    </source>
</evidence>
<protein>
    <submittedName>
        <fullName evidence="9">ABC transporter permease, enterobactin</fullName>
    </submittedName>
</protein>
<dbReference type="GO" id="GO:0022857">
    <property type="term" value="F:transmembrane transporter activity"/>
    <property type="evidence" value="ECO:0007669"/>
    <property type="project" value="InterPro"/>
</dbReference>
<dbReference type="InterPro" id="IPR000522">
    <property type="entry name" value="ABC_transptr_permease_BtuC"/>
</dbReference>
<feature type="transmembrane region" description="Helical" evidence="8">
    <location>
        <begin position="173"/>
        <end position="198"/>
    </location>
</feature>
<name>A0A378WGT2_9NEIS</name>
<dbReference type="GO" id="GO:0033214">
    <property type="term" value="P:siderophore-iron import into cell"/>
    <property type="evidence" value="ECO:0007669"/>
    <property type="project" value="TreeGrafter"/>
</dbReference>
<dbReference type="InterPro" id="IPR037294">
    <property type="entry name" value="ABC_BtuC-like"/>
</dbReference>
<feature type="transmembrane region" description="Helical" evidence="8">
    <location>
        <begin position="33"/>
        <end position="52"/>
    </location>
</feature>
<dbReference type="AlphaFoldDB" id="A0A378WGT2"/>
<evidence type="ECO:0000256" key="5">
    <source>
        <dbReference type="ARBA" id="ARBA00022692"/>
    </source>
</evidence>
<feature type="transmembrane region" description="Helical" evidence="8">
    <location>
        <begin position="333"/>
        <end position="354"/>
    </location>
</feature>
<feature type="transmembrane region" description="Helical" evidence="8">
    <location>
        <begin position="306"/>
        <end position="326"/>
    </location>
</feature>
<reference evidence="9 10" key="1">
    <citation type="submission" date="2018-06" db="EMBL/GenBank/DDBJ databases">
        <authorList>
            <consortium name="Pathogen Informatics"/>
            <person name="Doyle S."/>
        </authorList>
    </citation>
    <scope>NUCLEOTIDE SEQUENCE [LARGE SCALE GENOMIC DNA]</scope>
    <source>
        <strain evidence="9 10">NCTC12229</strain>
    </source>
</reference>
<dbReference type="Pfam" id="PF01032">
    <property type="entry name" value="FecCD"/>
    <property type="match status" value="1"/>
</dbReference>
<evidence type="ECO:0000256" key="7">
    <source>
        <dbReference type="ARBA" id="ARBA00023136"/>
    </source>
</evidence>
<evidence type="ECO:0000256" key="6">
    <source>
        <dbReference type="ARBA" id="ARBA00022989"/>
    </source>
</evidence>
<feature type="transmembrane region" description="Helical" evidence="8">
    <location>
        <begin position="118"/>
        <end position="139"/>
    </location>
</feature>
<comment type="subcellular location">
    <subcellularLocation>
        <location evidence="1">Cell membrane</location>
        <topology evidence="1">Multi-pass membrane protein</topology>
    </subcellularLocation>
</comment>
<dbReference type="OrthoDB" id="9782305at2"/>
<feature type="transmembrane region" description="Helical" evidence="8">
    <location>
        <begin position="268"/>
        <end position="294"/>
    </location>
</feature>
<evidence type="ECO:0000256" key="8">
    <source>
        <dbReference type="SAM" id="Phobius"/>
    </source>
</evidence>
<evidence type="ECO:0000313" key="9">
    <source>
        <dbReference type="EMBL" id="SUA36676.1"/>
    </source>
</evidence>
<organism evidence="9 10">
    <name type="scientific">Neisseria zoodegmatis</name>
    <dbReference type="NCBI Taxonomy" id="326523"/>
    <lineage>
        <taxon>Bacteria</taxon>
        <taxon>Pseudomonadati</taxon>
        <taxon>Pseudomonadota</taxon>
        <taxon>Betaproteobacteria</taxon>
        <taxon>Neisseriales</taxon>
        <taxon>Neisseriaceae</taxon>
        <taxon>Neisseria</taxon>
    </lineage>
</organism>
<dbReference type="FunFam" id="1.10.3470.10:FF:000001">
    <property type="entry name" value="Vitamin B12 ABC transporter permease BtuC"/>
    <property type="match status" value="1"/>
</dbReference>
<evidence type="ECO:0000256" key="4">
    <source>
        <dbReference type="ARBA" id="ARBA00022475"/>
    </source>
</evidence>
<keyword evidence="6 8" id="KW-1133">Transmembrane helix</keyword>
<feature type="transmembrane region" description="Helical" evidence="8">
    <location>
        <begin position="86"/>
        <end position="106"/>
    </location>
</feature>
<keyword evidence="5 8" id="KW-0812">Transmembrane</keyword>
<feature type="transmembrane region" description="Helical" evidence="8">
    <location>
        <begin position="145"/>
        <end position="166"/>
    </location>
</feature>
<keyword evidence="7 8" id="KW-0472">Membrane</keyword>
<evidence type="ECO:0000256" key="2">
    <source>
        <dbReference type="ARBA" id="ARBA00007935"/>
    </source>
</evidence>